<dbReference type="HOGENOM" id="CLU_030805_0_1_6"/>
<dbReference type="EMBL" id="JPGN01000042">
    <property type="protein sequence ID" value="KFI19737.1"/>
    <property type="molecule type" value="Genomic_DNA"/>
</dbReference>
<dbReference type="InterPro" id="IPR036425">
    <property type="entry name" value="MoaB/Mog-like_dom_sf"/>
</dbReference>
<organism evidence="2 3">
    <name type="scientific">Nitrosococcus oceani C-27</name>
    <dbReference type="NCBI Taxonomy" id="314279"/>
    <lineage>
        <taxon>Bacteria</taxon>
        <taxon>Pseudomonadati</taxon>
        <taxon>Pseudomonadota</taxon>
        <taxon>Gammaproteobacteria</taxon>
        <taxon>Chromatiales</taxon>
        <taxon>Chromatiaceae</taxon>
        <taxon>Nitrosococcus</taxon>
    </lineage>
</organism>
<dbReference type="Pfam" id="PF00994">
    <property type="entry name" value="MoCF_biosynth"/>
    <property type="match status" value="1"/>
</dbReference>
<proteinExistence type="predicted"/>
<name>A0A0E2ZMZ6_9GAMM</name>
<reference evidence="2 3" key="1">
    <citation type="submission" date="2014-07" db="EMBL/GenBank/DDBJ databases">
        <title>Comparative analysis of Nitrosococcus oceani genome inventories of strains from Pacific and Atlantic gyres.</title>
        <authorList>
            <person name="Lim C.K."/>
            <person name="Wang L."/>
            <person name="Sayavedra-Soto L.A."/>
            <person name="Klotz M.G."/>
        </authorList>
    </citation>
    <scope>NUCLEOTIDE SEQUENCE [LARGE SCALE GENOMIC DNA]</scope>
    <source>
        <strain evidence="2 3">C-27</strain>
    </source>
</reference>
<evidence type="ECO:0000259" key="1">
    <source>
        <dbReference type="SMART" id="SM00852"/>
    </source>
</evidence>
<gene>
    <name evidence="2" type="ORF">IB75_07110</name>
</gene>
<dbReference type="PANTHER" id="PTHR13939:SF0">
    <property type="entry name" value="NMN AMIDOHYDROLASE-LIKE PROTEIN YFAY"/>
    <property type="match status" value="1"/>
</dbReference>
<dbReference type="Gene3D" id="3.40.980.10">
    <property type="entry name" value="MoaB/Mog-like domain"/>
    <property type="match status" value="1"/>
</dbReference>
<dbReference type="OrthoDB" id="9801454at2"/>
<dbReference type="SUPFAM" id="SSF53218">
    <property type="entry name" value="Molybdenum cofactor biosynthesis proteins"/>
    <property type="match status" value="1"/>
</dbReference>
<dbReference type="SMART" id="SM00852">
    <property type="entry name" value="MoCF_biosynth"/>
    <property type="match status" value="1"/>
</dbReference>
<protein>
    <submittedName>
        <fullName evidence="2">Molybdopterin-binding protein</fullName>
    </submittedName>
</protein>
<dbReference type="PANTHER" id="PTHR13939">
    <property type="entry name" value="NICOTINAMIDE-NUCLEOTIDE AMIDOHYDROLASE PNCC"/>
    <property type="match status" value="1"/>
</dbReference>
<evidence type="ECO:0000313" key="2">
    <source>
        <dbReference type="EMBL" id="KFI19737.1"/>
    </source>
</evidence>
<comment type="caution">
    <text evidence="2">The sequence shown here is derived from an EMBL/GenBank/DDBJ whole genome shotgun (WGS) entry which is preliminary data.</text>
</comment>
<evidence type="ECO:0000313" key="3">
    <source>
        <dbReference type="Proteomes" id="UP000028839"/>
    </source>
</evidence>
<dbReference type="AlphaFoldDB" id="A0A0E2ZMZ6"/>
<dbReference type="Proteomes" id="UP000028839">
    <property type="component" value="Unassembled WGS sequence"/>
</dbReference>
<dbReference type="InterPro" id="IPR050101">
    <property type="entry name" value="CinA"/>
</dbReference>
<accession>A0A0E2ZMZ6</accession>
<feature type="domain" description="MoaB/Mog" evidence="1">
    <location>
        <begin position="6"/>
        <end position="166"/>
    </location>
</feature>
<dbReference type="InterPro" id="IPR001453">
    <property type="entry name" value="MoaB/Mog_dom"/>
</dbReference>
<dbReference type="CDD" id="cd00885">
    <property type="entry name" value="cinA"/>
    <property type="match status" value="1"/>
</dbReference>
<sequence>MQRQVGAVIIGDELLSGKRRDKHFPHLIEALDKRGLELAWCQFIGDDAGIITRTLHHTLRSGAIVFCFGGIGATPDDRTRQCAAEAAGTTLFPHPDAIKEVEAQYGERAYPYRIRMAHLPQGSQIIPNPLNRVPGFSLHSHHFLPGFPEMAWPMTEWVLETYYSDLRDLAPKAEQIIRVIGVGESDLLPLMEQIVSRYSHLRFSCLPHLGKHQPILELGLRGNHSEVMLAMNELKEGLAQLNIRWHSK</sequence>